<feature type="binding site" evidence="7">
    <location>
        <position position="136"/>
    </location>
    <ligand>
        <name>a divalent metal cation</name>
        <dbReference type="ChEBI" id="CHEBI:60240"/>
    </ligand>
</feature>
<protein>
    <submittedName>
        <fullName evidence="10">NAD-dependent malic enzyme</fullName>
    </submittedName>
</protein>
<dbReference type="OrthoDB" id="9805787at2"/>
<feature type="domain" description="Malic enzyme N-terminal" evidence="9">
    <location>
        <begin position="18"/>
        <end position="151"/>
    </location>
</feature>
<feature type="binding site" evidence="6">
    <location>
        <position position="318"/>
    </location>
    <ligand>
        <name>(S)-malate</name>
        <dbReference type="ChEBI" id="CHEBI:15589"/>
    </ligand>
</feature>
<dbReference type="EMBL" id="VYKL01000060">
    <property type="protein sequence ID" value="KAA9012526.1"/>
    <property type="molecule type" value="Genomic_DNA"/>
</dbReference>
<dbReference type="InterPro" id="IPR051674">
    <property type="entry name" value="Malate_Decarboxylase"/>
</dbReference>
<dbReference type="AlphaFoldDB" id="A0A5J5GW18"/>
<dbReference type="PROSITE" id="PS00331">
    <property type="entry name" value="MALIC_ENZYMES"/>
    <property type="match status" value="1"/>
</dbReference>
<evidence type="ECO:0000313" key="11">
    <source>
        <dbReference type="Proteomes" id="UP000326671"/>
    </source>
</evidence>
<dbReference type="InterPro" id="IPR037062">
    <property type="entry name" value="Malic_N_dom_sf"/>
</dbReference>
<comment type="caution">
    <text evidence="10">The sequence shown here is derived from an EMBL/GenBank/DDBJ whole genome shotgun (WGS) entry which is preliminary data.</text>
</comment>
<evidence type="ECO:0000256" key="1">
    <source>
        <dbReference type="ARBA" id="ARBA00001936"/>
    </source>
</evidence>
<evidence type="ECO:0000259" key="8">
    <source>
        <dbReference type="SMART" id="SM00919"/>
    </source>
</evidence>
<dbReference type="PANTHER" id="PTHR43237">
    <property type="entry name" value="NADP-DEPENDENT MALIC ENZYME"/>
    <property type="match status" value="1"/>
</dbReference>
<evidence type="ECO:0000259" key="9">
    <source>
        <dbReference type="SMART" id="SM01274"/>
    </source>
</evidence>
<keyword evidence="3 7" id="KW-0479">Metal-binding</keyword>
<keyword evidence="4" id="KW-0560">Oxidoreductase</keyword>
<dbReference type="PIRSF" id="PIRSF000106">
    <property type="entry name" value="ME"/>
    <property type="match status" value="1"/>
</dbReference>
<sequence>MSDNTIKERAMQLHRDLAGKIRVVSKVKINSAEDLSLSYTPGVAAPCLAIAEDKEASYEYTGRGNMVAVITDGTAVLGLGDIGPEAAMPVMEGKSLLFNQFAGIDAVPLCLNTKNVDEIVNIVKALEPTFGGINLEDIAAPRCFEIEERLKKELSIPVFHDDQHGTAIVILAAVINALRLVKKNMDHAKVVINGAGSAGIAIAKLLMIAGMKDLTLVDRAGILCPGEEWMNPSQTLIAEVTNHRKVRGGLQEAIVDADVFIGVSGPGVLTGDMVRMMNEKPIVFAMANPTPEILPDEALAAGAAVVGTGRSDFPNQVNNVLAFPGIFRGALDVRATDITEEMKIAAAYAIANIIPDNELTSDYVIPSALDKRVVESVAYAVSKAAIESGVAKDSKILMYV</sequence>
<dbReference type="InterPro" id="IPR036291">
    <property type="entry name" value="NAD(P)-bd_dom_sf"/>
</dbReference>
<evidence type="ECO:0000256" key="6">
    <source>
        <dbReference type="PIRSR" id="PIRSR000106-2"/>
    </source>
</evidence>
<dbReference type="Gene3D" id="3.40.50.720">
    <property type="entry name" value="NAD(P)-binding Rossmann-like Domain"/>
    <property type="match status" value="1"/>
</dbReference>
<name>A0A5J5GW18_9BACI</name>
<dbReference type="InterPro" id="IPR045213">
    <property type="entry name" value="Malic_NAD-bd_bact_type"/>
</dbReference>
<feature type="binding site" evidence="7">
    <location>
        <position position="137"/>
    </location>
    <ligand>
        <name>a divalent metal cation</name>
        <dbReference type="ChEBI" id="CHEBI:60240"/>
    </ligand>
</feature>
<comment type="cofactor">
    <cofactor evidence="7">
        <name>Mg(2+)</name>
        <dbReference type="ChEBI" id="CHEBI:18420"/>
    </cofactor>
    <cofactor evidence="7">
        <name>Mn(2+)</name>
        <dbReference type="ChEBI" id="CHEBI:29035"/>
    </cofactor>
    <text evidence="7">Divalent metal cations. Prefers magnesium or manganese.</text>
</comment>
<dbReference type="SMART" id="SM00919">
    <property type="entry name" value="Malic_M"/>
    <property type="match status" value="1"/>
</dbReference>
<feature type="active site" description="Proton acceptor" evidence="5">
    <location>
        <position position="94"/>
    </location>
</feature>
<feature type="binding site" evidence="7">
    <location>
        <position position="162"/>
    </location>
    <ligand>
        <name>a divalent metal cation</name>
        <dbReference type="ChEBI" id="CHEBI:60240"/>
    </ligand>
</feature>
<dbReference type="Proteomes" id="UP000326671">
    <property type="component" value="Unassembled WGS sequence"/>
</dbReference>
<dbReference type="Gene3D" id="3.40.50.10380">
    <property type="entry name" value="Malic enzyme, N-terminal domain"/>
    <property type="match status" value="1"/>
</dbReference>
<proteinExistence type="inferred from homology"/>
<dbReference type="InterPro" id="IPR015884">
    <property type="entry name" value="Malic_enzyme_CS"/>
</dbReference>
<organism evidence="10 11">
    <name type="scientific">Niallia endozanthoxylica</name>
    <dbReference type="NCBI Taxonomy" id="2036016"/>
    <lineage>
        <taxon>Bacteria</taxon>
        <taxon>Bacillati</taxon>
        <taxon>Bacillota</taxon>
        <taxon>Bacilli</taxon>
        <taxon>Bacillales</taxon>
        <taxon>Bacillaceae</taxon>
        <taxon>Niallia</taxon>
    </lineage>
</organism>
<dbReference type="GO" id="GO:0051287">
    <property type="term" value="F:NAD binding"/>
    <property type="evidence" value="ECO:0007669"/>
    <property type="project" value="InterPro"/>
</dbReference>
<dbReference type="PANTHER" id="PTHR43237:SF4">
    <property type="entry name" value="NADP-DEPENDENT MALIC ENZYME"/>
    <property type="match status" value="1"/>
</dbReference>
<dbReference type="SUPFAM" id="SSF51735">
    <property type="entry name" value="NAD(P)-binding Rossmann-fold domains"/>
    <property type="match status" value="1"/>
</dbReference>
<dbReference type="FunFam" id="3.40.50.720:FF:000095">
    <property type="entry name" value="NADP-dependent malic enzyme"/>
    <property type="match status" value="1"/>
</dbReference>
<evidence type="ECO:0000313" key="10">
    <source>
        <dbReference type="EMBL" id="KAA9012526.1"/>
    </source>
</evidence>
<comment type="cofactor">
    <cofactor evidence="1">
        <name>Mn(2+)</name>
        <dbReference type="ChEBI" id="CHEBI:29035"/>
    </cofactor>
</comment>
<dbReference type="InterPro" id="IPR012301">
    <property type="entry name" value="Malic_N_dom"/>
</dbReference>
<dbReference type="InterPro" id="IPR001891">
    <property type="entry name" value="Malic_OxRdtase"/>
</dbReference>
<dbReference type="Pfam" id="PF00390">
    <property type="entry name" value="malic"/>
    <property type="match status" value="1"/>
</dbReference>
<reference evidence="10 11" key="1">
    <citation type="submission" date="2019-09" db="EMBL/GenBank/DDBJ databases">
        <title>Whole genome sequences of isolates from the Mars Exploration Rovers.</title>
        <authorList>
            <person name="Seuylemezian A."/>
            <person name="Vaishampayan P."/>
        </authorList>
    </citation>
    <scope>NUCLEOTIDE SEQUENCE [LARGE SCALE GENOMIC DNA]</scope>
    <source>
        <strain evidence="10 11">MER_TA_151</strain>
    </source>
</reference>
<dbReference type="Pfam" id="PF03949">
    <property type="entry name" value="Malic_M"/>
    <property type="match status" value="1"/>
</dbReference>
<feature type="active site" description="Proton donor" evidence="5">
    <location>
        <position position="39"/>
    </location>
</feature>
<evidence type="ECO:0000256" key="5">
    <source>
        <dbReference type="PIRSR" id="PIRSR000106-1"/>
    </source>
</evidence>
<dbReference type="CDD" id="cd05311">
    <property type="entry name" value="NAD_bind_2_malic_enz"/>
    <property type="match status" value="1"/>
</dbReference>
<comment type="similarity">
    <text evidence="2">Belongs to the malic enzymes family.</text>
</comment>
<dbReference type="GO" id="GO:0016616">
    <property type="term" value="F:oxidoreductase activity, acting on the CH-OH group of donors, NAD or NADP as acceptor"/>
    <property type="evidence" value="ECO:0007669"/>
    <property type="project" value="InterPro"/>
</dbReference>
<evidence type="ECO:0000256" key="3">
    <source>
        <dbReference type="ARBA" id="ARBA00022723"/>
    </source>
</evidence>
<dbReference type="InterPro" id="IPR046346">
    <property type="entry name" value="Aminoacid_DH-like_N_sf"/>
</dbReference>
<keyword evidence="11" id="KW-1185">Reference proteome</keyword>
<evidence type="ECO:0000256" key="4">
    <source>
        <dbReference type="ARBA" id="ARBA00023002"/>
    </source>
</evidence>
<dbReference type="GO" id="GO:0046872">
    <property type="term" value="F:metal ion binding"/>
    <property type="evidence" value="ECO:0007669"/>
    <property type="project" value="UniProtKB-KW"/>
</dbReference>
<dbReference type="FunFam" id="3.40.50.10380:FF:000003">
    <property type="entry name" value="NADP-dependent malic enzyme"/>
    <property type="match status" value="1"/>
</dbReference>
<feature type="domain" description="Malic enzyme NAD-binding" evidence="8">
    <location>
        <begin position="163"/>
        <end position="386"/>
    </location>
</feature>
<dbReference type="InterPro" id="IPR012302">
    <property type="entry name" value="Malic_NAD-bd"/>
</dbReference>
<gene>
    <name evidence="10" type="ORF">F4V44_25565</name>
</gene>
<evidence type="ECO:0000256" key="7">
    <source>
        <dbReference type="PIRSR" id="PIRSR000106-3"/>
    </source>
</evidence>
<dbReference type="RefSeq" id="WP_150442802.1">
    <property type="nucleotide sequence ID" value="NZ_VYKL01000060.1"/>
</dbReference>
<accession>A0A5J5GW18</accession>
<evidence type="ECO:0000256" key="2">
    <source>
        <dbReference type="ARBA" id="ARBA00008785"/>
    </source>
</evidence>
<dbReference type="SMART" id="SM01274">
    <property type="entry name" value="malic"/>
    <property type="match status" value="1"/>
</dbReference>
<dbReference type="GO" id="GO:0004470">
    <property type="term" value="F:malic enzyme activity"/>
    <property type="evidence" value="ECO:0007669"/>
    <property type="project" value="InterPro"/>
</dbReference>
<feature type="binding site" evidence="6">
    <location>
        <position position="288"/>
    </location>
    <ligand>
        <name>(S)-malate</name>
        <dbReference type="ChEBI" id="CHEBI:15589"/>
    </ligand>
</feature>
<dbReference type="SUPFAM" id="SSF53223">
    <property type="entry name" value="Aminoacid dehydrogenase-like, N-terminal domain"/>
    <property type="match status" value="1"/>
</dbReference>